<evidence type="ECO:0000259" key="4">
    <source>
        <dbReference type="PROSITE" id="PS51186"/>
    </source>
</evidence>
<comment type="caution">
    <text evidence="5">The sequence shown here is derived from an EMBL/GenBank/DDBJ whole genome shotgun (WGS) entry which is preliminary data.</text>
</comment>
<sequence length="168" mass="18649">MTSLLLAPVRRSDCADLVAANLASQNYHAPWVKAFTDRDGFDAWFSQNLTGANIGLVARESESLGVVGVFTLSQIALGNFRSCYLGYYGMVGFGKRGLMTEALNATMAYAFDEVGLNRVEANIQPQNLRSIALVARCGFIKEGFSKRYLKIDGEWRDHERWARVTDVV</sequence>
<dbReference type="Proteomes" id="UP000186894">
    <property type="component" value="Unassembled WGS sequence"/>
</dbReference>
<dbReference type="Gene3D" id="3.40.630.30">
    <property type="match status" value="1"/>
</dbReference>
<dbReference type="PANTHER" id="PTHR43792">
    <property type="entry name" value="GNAT FAMILY, PUTATIVE (AFU_ORTHOLOGUE AFUA_3G00765)-RELATED-RELATED"/>
    <property type="match status" value="1"/>
</dbReference>
<dbReference type="PROSITE" id="PS51186">
    <property type="entry name" value="GNAT"/>
    <property type="match status" value="1"/>
</dbReference>
<proteinExistence type="inferred from homology"/>
<evidence type="ECO:0000256" key="3">
    <source>
        <dbReference type="ARBA" id="ARBA00038502"/>
    </source>
</evidence>
<dbReference type="OrthoDB" id="9801669at2"/>
<dbReference type="GO" id="GO:0005737">
    <property type="term" value="C:cytoplasm"/>
    <property type="evidence" value="ECO:0007669"/>
    <property type="project" value="TreeGrafter"/>
</dbReference>
<evidence type="ECO:0000313" key="5">
    <source>
        <dbReference type="EMBL" id="OLP45518.1"/>
    </source>
</evidence>
<dbReference type="InterPro" id="IPR000182">
    <property type="entry name" value="GNAT_dom"/>
</dbReference>
<keyword evidence="2" id="KW-0012">Acyltransferase</keyword>
<comment type="similarity">
    <text evidence="3">Belongs to the acetyltransferase family. RimJ subfamily.</text>
</comment>
<dbReference type="InterPro" id="IPR051531">
    <property type="entry name" value="N-acetyltransferase"/>
</dbReference>
<dbReference type="PANTHER" id="PTHR43792:SF8">
    <property type="entry name" value="[RIBOSOMAL PROTEIN US5]-ALANINE N-ACETYLTRANSFERASE"/>
    <property type="match status" value="1"/>
</dbReference>
<dbReference type="AlphaFoldDB" id="A0A1Q8ZUH9"/>
<protein>
    <submittedName>
        <fullName evidence="5">Phosphinothricin acetyltransferase</fullName>
    </submittedName>
</protein>
<accession>A0A1Q8ZUH9</accession>
<keyword evidence="6" id="KW-1185">Reference proteome</keyword>
<organism evidence="5 6">
    <name type="scientific">Rhizobium oryziradicis</name>
    <dbReference type="NCBI Taxonomy" id="1867956"/>
    <lineage>
        <taxon>Bacteria</taxon>
        <taxon>Pseudomonadati</taxon>
        <taxon>Pseudomonadota</taxon>
        <taxon>Alphaproteobacteria</taxon>
        <taxon>Hyphomicrobiales</taxon>
        <taxon>Rhizobiaceae</taxon>
        <taxon>Rhizobium/Agrobacterium group</taxon>
        <taxon>Rhizobium</taxon>
    </lineage>
</organism>
<dbReference type="InterPro" id="IPR016181">
    <property type="entry name" value="Acyl_CoA_acyltransferase"/>
</dbReference>
<reference evidence="5 6" key="1">
    <citation type="submission" date="2016-09" db="EMBL/GenBank/DDBJ databases">
        <title>Rhizobium oryziradicis sp. nov., isolated from the root of rice.</title>
        <authorList>
            <person name="Zhao J."/>
            <person name="Zhang X."/>
        </authorList>
    </citation>
    <scope>NUCLEOTIDE SEQUENCE [LARGE SCALE GENOMIC DNA]</scope>
    <source>
        <strain evidence="5 6">N19</strain>
    </source>
</reference>
<dbReference type="RefSeq" id="WP_075638533.1">
    <property type="nucleotide sequence ID" value="NZ_MKIM01000024.1"/>
</dbReference>
<evidence type="ECO:0000313" key="6">
    <source>
        <dbReference type="Proteomes" id="UP000186894"/>
    </source>
</evidence>
<gene>
    <name evidence="5" type="ORF">BJF95_10035</name>
</gene>
<dbReference type="EMBL" id="MKIM01000024">
    <property type="protein sequence ID" value="OLP45518.1"/>
    <property type="molecule type" value="Genomic_DNA"/>
</dbReference>
<dbReference type="STRING" id="1867956.BJF95_10035"/>
<feature type="domain" description="N-acetyltransferase" evidence="4">
    <location>
        <begin position="4"/>
        <end position="162"/>
    </location>
</feature>
<dbReference type="Pfam" id="PF13302">
    <property type="entry name" value="Acetyltransf_3"/>
    <property type="match status" value="1"/>
</dbReference>
<dbReference type="SUPFAM" id="SSF55729">
    <property type="entry name" value="Acyl-CoA N-acyltransferases (Nat)"/>
    <property type="match status" value="1"/>
</dbReference>
<name>A0A1Q8ZUH9_9HYPH</name>
<evidence type="ECO:0000256" key="1">
    <source>
        <dbReference type="ARBA" id="ARBA00022679"/>
    </source>
</evidence>
<keyword evidence="1 5" id="KW-0808">Transferase</keyword>
<dbReference type="GO" id="GO:0008999">
    <property type="term" value="F:protein-N-terminal-alanine acetyltransferase activity"/>
    <property type="evidence" value="ECO:0007669"/>
    <property type="project" value="TreeGrafter"/>
</dbReference>
<evidence type="ECO:0000256" key="2">
    <source>
        <dbReference type="ARBA" id="ARBA00023315"/>
    </source>
</evidence>